<evidence type="ECO:0000256" key="2">
    <source>
        <dbReference type="ARBA" id="ARBA00007581"/>
    </source>
</evidence>
<evidence type="ECO:0000256" key="1">
    <source>
        <dbReference type="ARBA" id="ARBA00001947"/>
    </source>
</evidence>
<dbReference type="NCBIfam" id="NF007914">
    <property type="entry name" value="PRK10628.1"/>
    <property type="match status" value="1"/>
</dbReference>
<comment type="cofactor">
    <cofactor evidence="1">
        <name>Zn(2+)</name>
        <dbReference type="ChEBI" id="CHEBI:29105"/>
    </cofactor>
</comment>
<dbReference type="Gene3D" id="3.40.830.10">
    <property type="entry name" value="LigB-like"/>
    <property type="match status" value="1"/>
</dbReference>
<evidence type="ECO:0000259" key="6">
    <source>
        <dbReference type="Pfam" id="PF02900"/>
    </source>
</evidence>
<keyword evidence="5" id="KW-0560">Oxidoreductase</keyword>
<evidence type="ECO:0000313" key="8">
    <source>
        <dbReference type="Proteomes" id="UP000295726"/>
    </source>
</evidence>
<gene>
    <name evidence="7" type="ORF">EDD59_11524</name>
</gene>
<dbReference type="InterPro" id="IPR004183">
    <property type="entry name" value="Xdiol_dOase_suB"/>
</dbReference>
<dbReference type="RefSeq" id="WP_132381869.1">
    <property type="nucleotide sequence ID" value="NZ_SLZZ01000015.1"/>
</dbReference>
<dbReference type="AlphaFoldDB" id="A0A4R3K4T8"/>
<dbReference type="PANTHER" id="PTHR30096">
    <property type="entry name" value="4,5-DOPA DIOXYGENASE EXTRADIOL-LIKE PROTEIN"/>
    <property type="match status" value="1"/>
</dbReference>
<dbReference type="OrthoDB" id="9790889at2"/>
<dbReference type="PANTHER" id="PTHR30096:SF0">
    <property type="entry name" value="4,5-DOPA DIOXYGENASE EXTRADIOL-LIKE PROTEIN"/>
    <property type="match status" value="1"/>
</dbReference>
<keyword evidence="8" id="KW-1185">Reference proteome</keyword>
<sequence>MSKMPMMFIGHGSPMNAIEDNRFTRTWRDMVKEIPKPDSIVSISAHWFTKGTKIMNEENPKMIYDMYGFPEKLYEVRYDAPGNPMLAEDVKRLISRPNEFDNSWGIDHATWVVLVHMYQKRDIPVFQISIDAAAPPAVHYQIGKELKSLRQQGVLLFGTGNIVHNLRRVDASMRGKGFDWAYRFDDYIKDGIENKKYEDVVDYMSLGETARLAVPMPDHFNPILYILGAADQEDEVSVYNNSCLAGSVSMTSYLFQ</sequence>
<proteinExistence type="inferred from homology"/>
<keyword evidence="7" id="KW-0223">Dioxygenase</keyword>
<dbReference type="Pfam" id="PF02900">
    <property type="entry name" value="LigB"/>
    <property type="match status" value="1"/>
</dbReference>
<evidence type="ECO:0000256" key="3">
    <source>
        <dbReference type="ARBA" id="ARBA00022723"/>
    </source>
</evidence>
<evidence type="ECO:0000313" key="7">
    <source>
        <dbReference type="EMBL" id="TCS77707.1"/>
    </source>
</evidence>
<accession>A0A4R3K4T8</accession>
<comment type="similarity">
    <text evidence="2">Belongs to the DODA-type extradiol aromatic ring-opening dioxygenase family.</text>
</comment>
<comment type="caution">
    <text evidence="7">The sequence shown here is derived from an EMBL/GenBank/DDBJ whole genome shotgun (WGS) entry which is preliminary data.</text>
</comment>
<reference evidence="7 8" key="1">
    <citation type="submission" date="2019-03" db="EMBL/GenBank/DDBJ databases">
        <title>Genomic Encyclopedia of Type Strains, Phase IV (KMG-IV): sequencing the most valuable type-strain genomes for metagenomic binning, comparative biology and taxonomic classification.</title>
        <authorList>
            <person name="Goeker M."/>
        </authorList>
    </citation>
    <scope>NUCLEOTIDE SEQUENCE [LARGE SCALE GENOMIC DNA]</scope>
    <source>
        <strain evidence="7 8">DSM 29489</strain>
    </source>
</reference>
<feature type="domain" description="Extradiol ring-cleavage dioxygenase class III enzyme subunit B" evidence="6">
    <location>
        <begin position="19"/>
        <end position="235"/>
    </location>
</feature>
<dbReference type="CDD" id="cd07363">
    <property type="entry name" value="45_DOPA_Dioxygenase"/>
    <property type="match status" value="1"/>
</dbReference>
<name>A0A4R3K4T8_9FIRM</name>
<dbReference type="Proteomes" id="UP000295726">
    <property type="component" value="Unassembled WGS sequence"/>
</dbReference>
<protein>
    <submittedName>
        <fullName evidence="7">4,5-DOPA dioxygenase extradiol</fullName>
    </submittedName>
</protein>
<dbReference type="GO" id="GO:0008198">
    <property type="term" value="F:ferrous iron binding"/>
    <property type="evidence" value="ECO:0007669"/>
    <property type="project" value="InterPro"/>
</dbReference>
<dbReference type="SUPFAM" id="SSF53213">
    <property type="entry name" value="LigB-like"/>
    <property type="match status" value="1"/>
</dbReference>
<dbReference type="EMBL" id="SLZZ01000015">
    <property type="protein sequence ID" value="TCS77707.1"/>
    <property type="molecule type" value="Genomic_DNA"/>
</dbReference>
<dbReference type="GO" id="GO:0008270">
    <property type="term" value="F:zinc ion binding"/>
    <property type="evidence" value="ECO:0007669"/>
    <property type="project" value="InterPro"/>
</dbReference>
<keyword evidence="4" id="KW-0862">Zinc</keyword>
<dbReference type="InterPro" id="IPR014436">
    <property type="entry name" value="Extradiol_dOase_DODA"/>
</dbReference>
<keyword evidence="3" id="KW-0479">Metal-binding</keyword>
<dbReference type="GO" id="GO:0016702">
    <property type="term" value="F:oxidoreductase activity, acting on single donors with incorporation of molecular oxygen, incorporation of two atoms of oxygen"/>
    <property type="evidence" value="ECO:0007669"/>
    <property type="project" value="UniProtKB-ARBA"/>
</dbReference>
<organism evidence="7 8">
    <name type="scientific">Muricomes intestini</name>
    <dbReference type="NCBI Taxonomy" id="1796634"/>
    <lineage>
        <taxon>Bacteria</taxon>
        <taxon>Bacillati</taxon>
        <taxon>Bacillota</taxon>
        <taxon>Clostridia</taxon>
        <taxon>Lachnospirales</taxon>
        <taxon>Lachnospiraceae</taxon>
        <taxon>Muricomes</taxon>
    </lineage>
</organism>
<evidence type="ECO:0000256" key="5">
    <source>
        <dbReference type="ARBA" id="ARBA00023002"/>
    </source>
</evidence>
<dbReference type="PIRSF" id="PIRSF006157">
    <property type="entry name" value="Doxgns_DODA"/>
    <property type="match status" value="1"/>
</dbReference>
<evidence type="ECO:0000256" key="4">
    <source>
        <dbReference type="ARBA" id="ARBA00022833"/>
    </source>
</evidence>